<reference evidence="2 3" key="1">
    <citation type="journal article" date="2007" name="Science">
        <title>The Chlamydomonas genome reveals the evolution of key animal and plant functions.</title>
        <authorList>
            <person name="Merchant S.S."/>
            <person name="Prochnik S.E."/>
            <person name="Vallon O."/>
            <person name="Harris E.H."/>
            <person name="Karpowicz S.J."/>
            <person name="Witman G.B."/>
            <person name="Terry A."/>
            <person name="Salamov A."/>
            <person name="Fritz-Laylin L.K."/>
            <person name="Marechal-Drouard L."/>
            <person name="Marshall W.F."/>
            <person name="Qu L.H."/>
            <person name="Nelson D.R."/>
            <person name="Sanderfoot A.A."/>
            <person name="Spalding M.H."/>
            <person name="Kapitonov V.V."/>
            <person name="Ren Q."/>
            <person name="Ferris P."/>
            <person name="Lindquist E."/>
            <person name="Shapiro H."/>
            <person name="Lucas S.M."/>
            <person name="Grimwood J."/>
            <person name="Schmutz J."/>
            <person name="Cardol P."/>
            <person name="Cerutti H."/>
            <person name="Chanfreau G."/>
            <person name="Chen C.L."/>
            <person name="Cognat V."/>
            <person name="Croft M.T."/>
            <person name="Dent R."/>
            <person name="Dutcher S."/>
            <person name="Fernandez E."/>
            <person name="Fukuzawa H."/>
            <person name="Gonzalez-Ballester D."/>
            <person name="Gonzalez-Halphen D."/>
            <person name="Hallmann A."/>
            <person name="Hanikenne M."/>
            <person name="Hippler M."/>
            <person name="Inwood W."/>
            <person name="Jabbari K."/>
            <person name="Kalanon M."/>
            <person name="Kuras R."/>
            <person name="Lefebvre P.A."/>
            <person name="Lemaire S.D."/>
            <person name="Lobanov A.V."/>
            <person name="Lohr M."/>
            <person name="Manuell A."/>
            <person name="Meier I."/>
            <person name="Mets L."/>
            <person name="Mittag M."/>
            <person name="Mittelmeier T."/>
            <person name="Moroney J.V."/>
            <person name="Moseley J."/>
            <person name="Napoli C."/>
            <person name="Nedelcu A.M."/>
            <person name="Niyogi K."/>
            <person name="Novoselov S.V."/>
            <person name="Paulsen I.T."/>
            <person name="Pazour G."/>
            <person name="Purton S."/>
            <person name="Ral J.P."/>
            <person name="Riano-Pachon D.M."/>
            <person name="Riekhof W."/>
            <person name="Rymarquis L."/>
            <person name="Schroda M."/>
            <person name="Stern D."/>
            <person name="Umen J."/>
            <person name="Willows R."/>
            <person name="Wilson N."/>
            <person name="Zimmer S.L."/>
            <person name="Allmer J."/>
            <person name="Balk J."/>
            <person name="Bisova K."/>
            <person name="Chen C.J."/>
            <person name="Elias M."/>
            <person name="Gendler K."/>
            <person name="Hauser C."/>
            <person name="Lamb M.R."/>
            <person name="Ledford H."/>
            <person name="Long J.C."/>
            <person name="Minagawa J."/>
            <person name="Page M.D."/>
            <person name="Pan J."/>
            <person name="Pootakham W."/>
            <person name="Roje S."/>
            <person name="Rose A."/>
            <person name="Stahlberg E."/>
            <person name="Terauchi A.M."/>
            <person name="Yang P."/>
            <person name="Ball S."/>
            <person name="Bowler C."/>
            <person name="Dieckmann C.L."/>
            <person name="Gladyshev V.N."/>
            <person name="Green P."/>
            <person name="Jorgensen R."/>
            <person name="Mayfield S."/>
            <person name="Mueller-Roeber B."/>
            <person name="Rajamani S."/>
            <person name="Sayre R.T."/>
            <person name="Brokstein P."/>
            <person name="Dubchak I."/>
            <person name="Goodstein D."/>
            <person name="Hornick L."/>
            <person name="Huang Y.W."/>
            <person name="Jhaveri J."/>
            <person name="Luo Y."/>
            <person name="Martinez D."/>
            <person name="Ngau W.C."/>
            <person name="Otillar B."/>
            <person name="Poliakov A."/>
            <person name="Porter A."/>
            <person name="Szajkowski L."/>
            <person name="Werner G."/>
            <person name="Zhou K."/>
            <person name="Grigoriev I.V."/>
            <person name="Rokhsar D.S."/>
            <person name="Grossman A.R."/>
        </authorList>
    </citation>
    <scope>NUCLEOTIDE SEQUENCE [LARGE SCALE GENOMIC DNA]</scope>
    <source>
        <strain evidence="3">CC-503</strain>
    </source>
</reference>
<evidence type="ECO:0000256" key="1">
    <source>
        <dbReference type="SAM" id="MobiDB-lite"/>
    </source>
</evidence>
<feature type="compositionally biased region" description="Low complexity" evidence="1">
    <location>
        <begin position="82"/>
        <end position="103"/>
    </location>
</feature>
<feature type="compositionally biased region" description="Acidic residues" evidence="1">
    <location>
        <begin position="115"/>
        <end position="125"/>
    </location>
</feature>
<proteinExistence type="predicted"/>
<feature type="compositionally biased region" description="Acidic residues" evidence="1">
    <location>
        <begin position="189"/>
        <end position="202"/>
    </location>
</feature>
<feature type="compositionally biased region" description="Acidic residues" evidence="1">
    <location>
        <begin position="238"/>
        <end position="247"/>
    </location>
</feature>
<feature type="compositionally biased region" description="Low complexity" evidence="1">
    <location>
        <begin position="140"/>
        <end position="188"/>
    </location>
</feature>
<feature type="compositionally biased region" description="Basic residues" evidence="1">
    <location>
        <begin position="282"/>
        <end position="294"/>
    </location>
</feature>
<feature type="region of interest" description="Disordered" evidence="1">
    <location>
        <begin position="75"/>
        <end position="247"/>
    </location>
</feature>
<dbReference type="KEGG" id="cre:CHLRE_08g381100v5"/>
<evidence type="ECO:0000313" key="3">
    <source>
        <dbReference type="Proteomes" id="UP000006906"/>
    </source>
</evidence>
<dbReference type="InParanoid" id="A0A2K3DI07"/>
<keyword evidence="3" id="KW-1185">Reference proteome</keyword>
<accession>A0A2K3DI07</accession>
<dbReference type="GeneID" id="66054504"/>
<dbReference type="AlphaFoldDB" id="A0A2K3DI07"/>
<name>A0A2K3DI07_CHLRE</name>
<evidence type="ECO:0000313" key="2">
    <source>
        <dbReference type="EMBL" id="PNW80174.1"/>
    </source>
</evidence>
<dbReference type="EMBL" id="CM008969">
    <property type="protein sequence ID" value="PNW80174.1"/>
    <property type="molecule type" value="Genomic_DNA"/>
</dbReference>
<gene>
    <name evidence="2" type="ORF">CHLRE_08g381100v5</name>
</gene>
<feature type="compositionally biased region" description="Low complexity" evidence="1">
    <location>
        <begin position="21"/>
        <end position="36"/>
    </location>
</feature>
<dbReference type="RefSeq" id="XP_042922266.1">
    <property type="nucleotide sequence ID" value="XM_043065265.1"/>
</dbReference>
<dbReference type="Gramene" id="PNW80174">
    <property type="protein sequence ID" value="PNW80174"/>
    <property type="gene ID" value="CHLRE_08g381100v5"/>
</dbReference>
<protein>
    <submittedName>
        <fullName evidence="2">Uncharacterized protein</fullName>
    </submittedName>
</protein>
<feature type="compositionally biased region" description="Low complexity" evidence="1">
    <location>
        <begin position="295"/>
        <end position="306"/>
    </location>
</feature>
<dbReference type="Proteomes" id="UP000006906">
    <property type="component" value="Chromosome 8"/>
</dbReference>
<feature type="region of interest" description="Disordered" evidence="1">
    <location>
        <begin position="1"/>
        <end position="36"/>
    </location>
</feature>
<organism evidence="2 3">
    <name type="scientific">Chlamydomonas reinhardtii</name>
    <name type="common">Chlamydomonas smithii</name>
    <dbReference type="NCBI Taxonomy" id="3055"/>
    <lineage>
        <taxon>Eukaryota</taxon>
        <taxon>Viridiplantae</taxon>
        <taxon>Chlorophyta</taxon>
        <taxon>core chlorophytes</taxon>
        <taxon>Chlorophyceae</taxon>
        <taxon>CS clade</taxon>
        <taxon>Chlamydomonadales</taxon>
        <taxon>Chlamydomonadaceae</taxon>
        <taxon>Chlamydomonas</taxon>
    </lineage>
</organism>
<feature type="region of interest" description="Disordered" evidence="1">
    <location>
        <begin position="261"/>
        <end position="335"/>
    </location>
</feature>
<sequence>MQDAWRHTPRSQGHGSDESEPSAAAHQQEQQEPAPSACCFPHKSCMRWCYASLSAGCRSAPCQLCHAYDNHWRPQKPPGLPKVPKLAAPTKPAAAASPISTSTVDRSSTTPRWGDDDEDEADGLDLSDLFEQTPWVKQGLAELAAAEQQQAEAAPAAPAAASESDGSSSSIAPRASISSSGGASGSWADEVEAHEEAEEELDLGSLADWMKEGLAEQAAAAAVSGTGGTPSGRRWADDVEEEEEELDLGSLAHWMKEGLAEQAAAASAASGTGGTPSGGRSSWRRRRGPSRKGSWRSLPRWSARAAASRHRQRWRPGSGKARSVPFGFRVTPSAA</sequence>